<evidence type="ECO:0000256" key="1">
    <source>
        <dbReference type="ARBA" id="ARBA00022729"/>
    </source>
</evidence>
<accession>A0AAJ4UY89</accession>
<evidence type="ECO:0000313" key="7">
    <source>
        <dbReference type="Proteomes" id="UP000298805"/>
    </source>
</evidence>
<keyword evidence="1 2" id="KW-0732">Signal</keyword>
<evidence type="ECO:0000313" key="5">
    <source>
        <dbReference type="EMBL" id="ROR40598.1"/>
    </source>
</evidence>
<dbReference type="Pfam" id="PF13447">
    <property type="entry name" value="Multi-haem_cyto"/>
    <property type="match status" value="1"/>
</dbReference>
<dbReference type="InterPro" id="IPR051829">
    <property type="entry name" value="Multiheme_Cytochr_ET"/>
</dbReference>
<feature type="domain" description="Cytochrome c-552/4" evidence="3">
    <location>
        <begin position="20"/>
        <end position="77"/>
    </location>
</feature>
<dbReference type="InterPro" id="IPR036280">
    <property type="entry name" value="Multihaem_cyt_sf"/>
</dbReference>
<reference evidence="7" key="1">
    <citation type="submission" date="2018-03" db="EMBL/GenBank/DDBJ databases">
        <title>A comparative analysis of the Nautiliaceae.</title>
        <authorList>
            <person name="Grosche A."/>
            <person name="Smedile F."/>
            <person name="Vetriani C."/>
        </authorList>
    </citation>
    <scope>NUCLEOTIDE SEQUENCE [LARGE SCALE GENOMIC DNA]</scope>
    <source>
        <strain evidence="7">TB6</strain>
    </source>
</reference>
<sequence>MKKALTAGLSVAAIASVAFAANSLDSNPNYQKLKNFKPKGVSNDQCLMCHKTTDPGIVADWQHSKHAKAGVGCVECHVVPKDYPTAFKAHPMQGANWTVQIAVSSVTCAKCHAKEVQEYLNSGHARGAAQWLATPKNKHGYLMTKLSYHYESLKGANKSYLVDGKTMEKGIRNDLPVYRANENNPRTANLNVANICIQCHGTVVKLDKQGRPDATTWPSDGIAALYPDGGVGNCLACHSRHKFSAAEARHPAACTNCHLGPDHPDKEVFESSVHGHIFDTNEEDYKFDTGEQIPGKTVRAATCFTCHMSGINGLKATHNVSLRLKWNLWAPDSFLRTGGHETAGWAFWKGGGKVTDTTVTRGNPKAGNPNGPEAARADMKKVCMTCHQATFTNNYFQRVDAAVKIYNQYKAAANKMMKELKAKGLIKSDVWSDPFFKLYYYLWHHEGRRFRQGAAMGSPDYAHWHGVFQVMQDIREMNDIYNYRMKMLKKYGSAKKVLENEPPMPVVTHE</sequence>
<proteinExistence type="predicted"/>
<feature type="signal peptide" evidence="2">
    <location>
        <begin position="1"/>
        <end position="20"/>
    </location>
</feature>
<dbReference type="EMBL" id="CP027432">
    <property type="protein sequence ID" value="QCI28673.1"/>
    <property type="molecule type" value="Genomic_DNA"/>
</dbReference>
<reference evidence="4" key="3">
    <citation type="submission" date="2019-06" db="EMBL/GenBank/DDBJ databases">
        <title>A comparative analysis of the Nautiliaceae.</title>
        <authorList>
            <person name="Grosche A."/>
            <person name="Smedile F."/>
            <person name="Vetriani C."/>
        </authorList>
    </citation>
    <scope>NUCLEOTIDE SEQUENCE</scope>
    <source>
        <strain evidence="4">TB6</strain>
    </source>
</reference>
<dbReference type="EMBL" id="RJVK01000001">
    <property type="protein sequence ID" value="ROR40598.1"/>
    <property type="molecule type" value="Genomic_DNA"/>
</dbReference>
<feature type="chain" id="PRO_5042591475" evidence="2">
    <location>
        <begin position="21"/>
        <end position="510"/>
    </location>
</feature>
<protein>
    <submittedName>
        <fullName evidence="5">Cytochrome c554/c'-like protein</fullName>
    </submittedName>
    <submittedName>
        <fullName evidence="4">Hydrogenase</fullName>
    </submittedName>
</protein>
<dbReference type="Gene3D" id="1.20.850.10">
    <property type="entry name" value="Hydroxylamine Oxidoreductase, Chain A, domain 2"/>
    <property type="match status" value="1"/>
</dbReference>
<dbReference type="InterPro" id="IPR023155">
    <property type="entry name" value="Cyt_c-552/4"/>
</dbReference>
<dbReference type="Proteomes" id="UP000298805">
    <property type="component" value="Chromosome"/>
</dbReference>
<organism evidence="5 6">
    <name type="scientific">Caminibacter pacificus</name>
    <dbReference type="NCBI Taxonomy" id="1424653"/>
    <lineage>
        <taxon>Bacteria</taxon>
        <taxon>Pseudomonadati</taxon>
        <taxon>Campylobacterota</taxon>
        <taxon>Epsilonproteobacteria</taxon>
        <taxon>Nautiliales</taxon>
        <taxon>Nautiliaceae</taxon>
        <taxon>Caminibacter</taxon>
    </lineage>
</organism>
<dbReference type="AlphaFoldDB" id="A0AAJ4UY89"/>
<dbReference type="PANTHER" id="PTHR35038">
    <property type="entry name" value="DISSIMILATORY SULFITE REDUCTASE SIRA"/>
    <property type="match status" value="1"/>
</dbReference>
<dbReference type="RefSeq" id="WP_123351513.1">
    <property type="nucleotide sequence ID" value="NZ_CP027432.2"/>
</dbReference>
<reference evidence="5 6" key="2">
    <citation type="submission" date="2018-11" db="EMBL/GenBank/DDBJ databases">
        <title>Genomic Encyclopedia of Type Strains, Phase IV (KMG-IV): sequencing the most valuable type-strain genomes for metagenomic binning, comparative biology and taxonomic classification.</title>
        <authorList>
            <person name="Goeker M."/>
        </authorList>
    </citation>
    <scope>NUCLEOTIDE SEQUENCE [LARGE SCALE GENOMIC DNA]</scope>
    <source>
        <strain evidence="5 6">DSM 27783</strain>
    </source>
</reference>
<dbReference type="SUPFAM" id="SSF48695">
    <property type="entry name" value="Multiheme cytochromes"/>
    <property type="match status" value="1"/>
</dbReference>
<evidence type="ECO:0000313" key="4">
    <source>
        <dbReference type="EMBL" id="QCI28673.1"/>
    </source>
</evidence>
<evidence type="ECO:0000313" key="6">
    <source>
        <dbReference type="Proteomes" id="UP000272781"/>
    </source>
</evidence>
<keyword evidence="7" id="KW-1185">Reference proteome</keyword>
<dbReference type="PANTHER" id="PTHR35038:SF8">
    <property type="entry name" value="C-TYPE POLYHEME CYTOCHROME OMCC"/>
    <property type="match status" value="1"/>
</dbReference>
<evidence type="ECO:0000256" key="2">
    <source>
        <dbReference type="SAM" id="SignalP"/>
    </source>
</evidence>
<evidence type="ECO:0000259" key="3">
    <source>
        <dbReference type="Pfam" id="PF13435"/>
    </source>
</evidence>
<dbReference type="Gene3D" id="1.10.780.10">
    <property type="entry name" value="Hydroxylamine Oxidoreductase, Chain A, domain 1"/>
    <property type="match status" value="1"/>
</dbReference>
<dbReference type="GO" id="GO:0016491">
    <property type="term" value="F:oxidoreductase activity"/>
    <property type="evidence" value="ECO:0007669"/>
    <property type="project" value="TreeGrafter"/>
</dbReference>
<dbReference type="Proteomes" id="UP000272781">
    <property type="component" value="Unassembled WGS sequence"/>
</dbReference>
<gene>
    <name evidence="4" type="ORF">C6V80_06735</name>
    <name evidence="5" type="ORF">EDC58_0077</name>
</gene>
<name>A0AAJ4UY89_9BACT</name>
<dbReference type="Pfam" id="PF13435">
    <property type="entry name" value="Cytochrome_C554"/>
    <property type="match status" value="1"/>
</dbReference>